<dbReference type="InterPro" id="IPR050109">
    <property type="entry name" value="HTH-type_TetR-like_transc_reg"/>
</dbReference>
<dbReference type="GO" id="GO:0000976">
    <property type="term" value="F:transcription cis-regulatory region binding"/>
    <property type="evidence" value="ECO:0007669"/>
    <property type="project" value="TreeGrafter"/>
</dbReference>
<dbReference type="AlphaFoldDB" id="A0A3E0I8F6"/>
<keyword evidence="1" id="KW-0805">Transcription regulation</keyword>
<dbReference type="Gene3D" id="1.10.10.60">
    <property type="entry name" value="Homeodomain-like"/>
    <property type="match status" value="1"/>
</dbReference>
<evidence type="ECO:0000256" key="1">
    <source>
        <dbReference type="ARBA" id="ARBA00023015"/>
    </source>
</evidence>
<dbReference type="Pfam" id="PF16859">
    <property type="entry name" value="TetR_C_11"/>
    <property type="match status" value="1"/>
</dbReference>
<dbReference type="PROSITE" id="PS50977">
    <property type="entry name" value="HTH_TETR_2"/>
    <property type="match status" value="1"/>
</dbReference>
<evidence type="ECO:0000256" key="4">
    <source>
        <dbReference type="PROSITE-ProRule" id="PRU00335"/>
    </source>
</evidence>
<dbReference type="InterPro" id="IPR011075">
    <property type="entry name" value="TetR_C"/>
</dbReference>
<evidence type="ECO:0000256" key="2">
    <source>
        <dbReference type="ARBA" id="ARBA00023125"/>
    </source>
</evidence>
<dbReference type="InterPro" id="IPR001647">
    <property type="entry name" value="HTH_TetR"/>
</dbReference>
<feature type="DNA-binding region" description="H-T-H motif" evidence="4">
    <location>
        <begin position="46"/>
        <end position="65"/>
    </location>
</feature>
<feature type="compositionally biased region" description="Basic and acidic residues" evidence="5">
    <location>
        <begin position="7"/>
        <end position="22"/>
    </location>
</feature>
<feature type="region of interest" description="Disordered" evidence="5">
    <location>
        <begin position="1"/>
        <end position="22"/>
    </location>
</feature>
<evidence type="ECO:0000313" key="7">
    <source>
        <dbReference type="EMBL" id="REH55034.1"/>
    </source>
</evidence>
<comment type="caution">
    <text evidence="7">The sequence shown here is derived from an EMBL/GenBank/DDBJ whole genome shotgun (WGS) entry which is preliminary data.</text>
</comment>
<name>A0A3E0I8F6_9PSEU</name>
<dbReference type="PANTHER" id="PTHR30055:SF148">
    <property type="entry name" value="TETR-FAMILY TRANSCRIPTIONAL REGULATOR"/>
    <property type="match status" value="1"/>
</dbReference>
<dbReference type="RefSeq" id="WP_170217272.1">
    <property type="nucleotide sequence ID" value="NZ_CP144375.1"/>
</dbReference>
<protein>
    <submittedName>
        <fullName evidence="7">AcrR family transcriptional regulator</fullName>
    </submittedName>
</protein>
<dbReference type="SUPFAM" id="SSF48498">
    <property type="entry name" value="Tetracyclin repressor-like, C-terminal domain"/>
    <property type="match status" value="1"/>
</dbReference>
<evidence type="ECO:0000256" key="3">
    <source>
        <dbReference type="ARBA" id="ARBA00023163"/>
    </source>
</evidence>
<sequence length="208" mass="23039">MAGNRADQNRADELKTAGRPRDPEADAAILRAALELFAERGVDGTSIEQIAKRAGVARLTVYRRWSSKEELLAQAIVYGRNAPELTDEEYDTLPYPEVMARMVGSMAESIADRRLAPLLAQLMGSTFSHPELFDAFWAASGAKRREGGVRLIRRAIREGLLPADADPEVIVDIIIGSLFYRLLAPPRHEDVGDFVLKVLRQVGFRPTP</sequence>
<dbReference type="Proteomes" id="UP000256269">
    <property type="component" value="Unassembled WGS sequence"/>
</dbReference>
<dbReference type="PANTHER" id="PTHR30055">
    <property type="entry name" value="HTH-TYPE TRANSCRIPTIONAL REGULATOR RUTR"/>
    <property type="match status" value="1"/>
</dbReference>
<keyword evidence="2 4" id="KW-0238">DNA-binding</keyword>
<gene>
    <name evidence="7" type="ORF">BCF44_10150</name>
</gene>
<dbReference type="Pfam" id="PF00440">
    <property type="entry name" value="TetR_N"/>
    <property type="match status" value="1"/>
</dbReference>
<organism evidence="7 8">
    <name type="scientific">Kutzneria buriramensis</name>
    <dbReference type="NCBI Taxonomy" id="1045776"/>
    <lineage>
        <taxon>Bacteria</taxon>
        <taxon>Bacillati</taxon>
        <taxon>Actinomycetota</taxon>
        <taxon>Actinomycetes</taxon>
        <taxon>Pseudonocardiales</taxon>
        <taxon>Pseudonocardiaceae</taxon>
        <taxon>Kutzneria</taxon>
    </lineage>
</organism>
<dbReference type="PRINTS" id="PR00455">
    <property type="entry name" value="HTHTETR"/>
</dbReference>
<dbReference type="GO" id="GO:0003700">
    <property type="term" value="F:DNA-binding transcription factor activity"/>
    <property type="evidence" value="ECO:0007669"/>
    <property type="project" value="TreeGrafter"/>
</dbReference>
<dbReference type="Gene3D" id="1.10.357.10">
    <property type="entry name" value="Tetracycline Repressor, domain 2"/>
    <property type="match status" value="1"/>
</dbReference>
<dbReference type="InterPro" id="IPR036271">
    <property type="entry name" value="Tet_transcr_reg_TetR-rel_C_sf"/>
</dbReference>
<proteinExistence type="predicted"/>
<keyword evidence="8" id="KW-1185">Reference proteome</keyword>
<evidence type="ECO:0000313" key="8">
    <source>
        <dbReference type="Proteomes" id="UP000256269"/>
    </source>
</evidence>
<dbReference type="SUPFAM" id="SSF46689">
    <property type="entry name" value="Homeodomain-like"/>
    <property type="match status" value="1"/>
</dbReference>
<feature type="domain" description="HTH tetR-type" evidence="6">
    <location>
        <begin position="23"/>
        <end position="83"/>
    </location>
</feature>
<reference evidence="7 8" key="1">
    <citation type="submission" date="2018-08" db="EMBL/GenBank/DDBJ databases">
        <title>Genomic Encyclopedia of Archaeal and Bacterial Type Strains, Phase II (KMG-II): from individual species to whole genera.</title>
        <authorList>
            <person name="Goeker M."/>
        </authorList>
    </citation>
    <scope>NUCLEOTIDE SEQUENCE [LARGE SCALE GENOMIC DNA]</scope>
    <source>
        <strain evidence="7 8">DSM 45791</strain>
    </source>
</reference>
<accession>A0A3E0I8F6</accession>
<dbReference type="FunFam" id="1.10.10.60:FF:000141">
    <property type="entry name" value="TetR family transcriptional regulator"/>
    <property type="match status" value="1"/>
</dbReference>
<dbReference type="GO" id="GO:0045892">
    <property type="term" value="P:negative regulation of DNA-templated transcription"/>
    <property type="evidence" value="ECO:0007669"/>
    <property type="project" value="UniProtKB-ARBA"/>
</dbReference>
<evidence type="ECO:0000259" key="6">
    <source>
        <dbReference type="PROSITE" id="PS50977"/>
    </source>
</evidence>
<evidence type="ECO:0000256" key="5">
    <source>
        <dbReference type="SAM" id="MobiDB-lite"/>
    </source>
</evidence>
<dbReference type="InterPro" id="IPR009057">
    <property type="entry name" value="Homeodomain-like_sf"/>
</dbReference>
<dbReference type="EMBL" id="QUNO01000001">
    <property type="protein sequence ID" value="REH55034.1"/>
    <property type="molecule type" value="Genomic_DNA"/>
</dbReference>
<keyword evidence="3" id="KW-0804">Transcription</keyword>